<dbReference type="GO" id="GO:0005634">
    <property type="term" value="C:nucleus"/>
    <property type="evidence" value="ECO:0007669"/>
    <property type="project" value="UniProtKB-SubCell"/>
</dbReference>
<dbReference type="InterPro" id="IPR026316">
    <property type="entry name" value="NSL2"/>
</dbReference>
<evidence type="ECO:0000256" key="4">
    <source>
        <dbReference type="ARBA" id="ARBA00022499"/>
    </source>
</evidence>
<dbReference type="GO" id="GO:0006325">
    <property type="term" value="P:chromatin organization"/>
    <property type="evidence" value="ECO:0007669"/>
    <property type="project" value="UniProtKB-KW"/>
</dbReference>
<dbReference type="GO" id="GO:0044545">
    <property type="term" value="C:NSL complex"/>
    <property type="evidence" value="ECO:0007669"/>
    <property type="project" value="TreeGrafter"/>
</dbReference>
<feature type="domain" description="KANL2-like probable zinc-finger" evidence="15">
    <location>
        <begin position="262"/>
        <end position="318"/>
    </location>
</feature>
<protein>
    <recommendedName>
        <fullName evidence="3">KAT8 regulatory NSL complex subunit 2</fullName>
    </recommendedName>
    <alternativeName>
        <fullName evidence="11">NSL complex protein NSL2</fullName>
    </alternativeName>
    <alternativeName>
        <fullName evidence="10">Non-specific lethal 2 homolog</fullName>
    </alternativeName>
</protein>
<evidence type="ECO:0000313" key="16">
    <source>
        <dbReference type="Ensembl" id="ENSCANP00000035183.1"/>
    </source>
</evidence>
<evidence type="ECO:0000256" key="14">
    <source>
        <dbReference type="SAM" id="MobiDB-lite"/>
    </source>
</evidence>
<accession>A0A2K5K245</accession>
<comment type="subunit">
    <text evidence="13">Component of the NSL complex at least composed of KAT8/MOF, KANSL1, KANSL2, KANSL3, MCRS1, PHF20, OGT1/OGT, WDR5 and HCFC1.</text>
</comment>
<comment type="function">
    <text evidence="12">Non-catalytic component of the NSL histone acetyltransferase complex, a multiprotein complex that mediates histone H4 acetylation at 'Lys-5'- and 'Lys-8' (H4K5ac and H4K8ac) at transcription start sites and promotes transcription initiation. Required for NSL complex stability and for transcription of intraciliary transport genes in both ciliated and non-ciliated cells by regulating histone H4 acetylation at 'Lys-5'- and 'Lys-12' (H4K5ac and H4K12ac). This is necessary for cilium assembly in ciliated cells and for organization of the microtubule cytoskeleton in non-ciliated cells. Required within the NSL complex to maintain nuclear architecture stability by promoting KAT8-mediated acetylation of lamin LMNA.</text>
</comment>
<keyword evidence="8" id="KW-0496">Mitochondrion</keyword>
<dbReference type="AlphaFoldDB" id="A0A2K5K245"/>
<evidence type="ECO:0000256" key="3">
    <source>
        <dbReference type="ARBA" id="ARBA00015508"/>
    </source>
</evidence>
<evidence type="ECO:0000256" key="5">
    <source>
        <dbReference type="ARBA" id="ARBA00022553"/>
    </source>
</evidence>
<evidence type="ECO:0000256" key="1">
    <source>
        <dbReference type="ARBA" id="ARBA00004123"/>
    </source>
</evidence>
<organism evidence="16 17">
    <name type="scientific">Colobus angolensis palliatus</name>
    <name type="common">Peters' Angolan colobus</name>
    <dbReference type="NCBI Taxonomy" id="336983"/>
    <lineage>
        <taxon>Eukaryota</taxon>
        <taxon>Metazoa</taxon>
        <taxon>Chordata</taxon>
        <taxon>Craniata</taxon>
        <taxon>Vertebrata</taxon>
        <taxon>Euteleostomi</taxon>
        <taxon>Mammalia</taxon>
        <taxon>Eutheria</taxon>
        <taxon>Euarchontoglires</taxon>
        <taxon>Primates</taxon>
        <taxon>Haplorrhini</taxon>
        <taxon>Catarrhini</taxon>
        <taxon>Cercopithecidae</taxon>
        <taxon>Colobinae</taxon>
        <taxon>Colobus</taxon>
    </lineage>
</organism>
<sequence>MNRIRIHVLPTNRGRITPVPRSQEPLSCAFTHRPCSQPRLEGQEFCIKHILEDKNAPFKQCSYISTKNGKRCPNAAPKPEKKDGVSFCAEHVRRNALALHAQMKKTNPGPMGETLLCQLSSYAKTELGSQTPESSRSEASRILEEVALIMREKLIRLQSLYIDQFKRLQHLLKEKKRRYLHNRKVEHEALGSSLLTGPEGLLAKERENLKRLKCLRRYRQRYGVEALLHRQLKERRMLATDGAAQQAHTTRSSQRCLAFVDDVRCSNQSLPMTRHCLTHICQDTNQVLFKCCQGSEEVPCNKPVPVSLSEDPCCPLHFQLPPQMYKPEQVLSVPDDLEAGPMDLYLSAAELQPTESLPLEFSDDLDVVGDGMQCPPSPLLFDPSLTLEDHLVKEIAEDPVDILGQMQMAGDGCRSQGSRNSEKASAPLSQSGLATANGKPEPTSIS</sequence>
<evidence type="ECO:0000256" key="2">
    <source>
        <dbReference type="ARBA" id="ARBA00004173"/>
    </source>
</evidence>
<feature type="domain" description="KANL2-like probable zinc-finger" evidence="15">
    <location>
        <begin position="28"/>
        <end position="91"/>
    </location>
</feature>
<dbReference type="Proteomes" id="UP000233080">
    <property type="component" value="Unassembled WGS sequence"/>
</dbReference>
<reference evidence="16" key="1">
    <citation type="submission" date="2025-08" db="UniProtKB">
        <authorList>
            <consortium name="Ensembl"/>
        </authorList>
    </citation>
    <scope>IDENTIFICATION</scope>
</reference>
<keyword evidence="5" id="KW-0597">Phosphoprotein</keyword>
<evidence type="ECO:0000256" key="11">
    <source>
        <dbReference type="ARBA" id="ARBA00033378"/>
    </source>
</evidence>
<evidence type="ECO:0000256" key="7">
    <source>
        <dbReference type="ARBA" id="ARBA00022853"/>
    </source>
</evidence>
<dbReference type="Pfam" id="PF13891">
    <property type="entry name" value="zf-C3HC3H_KANSL2"/>
    <property type="match status" value="2"/>
</dbReference>
<keyword evidence="6" id="KW-0832">Ubl conjugation</keyword>
<keyword evidence="7" id="KW-0156">Chromatin regulator</keyword>
<keyword evidence="9" id="KW-0539">Nucleus</keyword>
<dbReference type="PANTHER" id="PTHR13453">
    <property type="entry name" value="KAT8 REGULATORY NSL COMPLEX SUBUNIT 2"/>
    <property type="match status" value="1"/>
</dbReference>
<name>A0A2K5K245_COLAP</name>
<dbReference type="InterPro" id="IPR025927">
    <property type="entry name" value="Znf_KANL2-like"/>
</dbReference>
<evidence type="ECO:0000313" key="17">
    <source>
        <dbReference type="Proteomes" id="UP000233080"/>
    </source>
</evidence>
<dbReference type="PANTHER" id="PTHR13453:SF1">
    <property type="entry name" value="KAT8 REGULATORY NSL COMPLEX SUBUNIT 2"/>
    <property type="match status" value="1"/>
</dbReference>
<keyword evidence="17" id="KW-1185">Reference proteome</keyword>
<evidence type="ECO:0000256" key="10">
    <source>
        <dbReference type="ARBA" id="ARBA00032947"/>
    </source>
</evidence>
<comment type="subcellular location">
    <subcellularLocation>
        <location evidence="2">Mitochondrion</location>
    </subcellularLocation>
    <subcellularLocation>
        <location evidence="1">Nucleus</location>
    </subcellularLocation>
</comment>
<reference evidence="16" key="2">
    <citation type="submission" date="2025-09" db="UniProtKB">
        <authorList>
            <consortium name="Ensembl"/>
        </authorList>
    </citation>
    <scope>IDENTIFICATION</scope>
</reference>
<dbReference type="GO" id="GO:0005739">
    <property type="term" value="C:mitochondrion"/>
    <property type="evidence" value="ECO:0007669"/>
    <property type="project" value="UniProtKB-SubCell"/>
</dbReference>
<evidence type="ECO:0000256" key="6">
    <source>
        <dbReference type="ARBA" id="ARBA00022843"/>
    </source>
</evidence>
<feature type="region of interest" description="Disordered" evidence="14">
    <location>
        <begin position="409"/>
        <end position="446"/>
    </location>
</feature>
<evidence type="ECO:0000256" key="8">
    <source>
        <dbReference type="ARBA" id="ARBA00023128"/>
    </source>
</evidence>
<evidence type="ECO:0000256" key="9">
    <source>
        <dbReference type="ARBA" id="ARBA00023242"/>
    </source>
</evidence>
<evidence type="ECO:0000256" key="12">
    <source>
        <dbReference type="ARBA" id="ARBA00093359"/>
    </source>
</evidence>
<evidence type="ECO:0000259" key="15">
    <source>
        <dbReference type="Pfam" id="PF13891"/>
    </source>
</evidence>
<evidence type="ECO:0000256" key="13">
    <source>
        <dbReference type="ARBA" id="ARBA00093543"/>
    </source>
</evidence>
<proteinExistence type="predicted"/>
<keyword evidence="4" id="KW-1017">Isopeptide bond</keyword>
<dbReference type="Ensembl" id="ENSCANT00000058420.1">
    <property type="protein sequence ID" value="ENSCANP00000035183.1"/>
    <property type="gene ID" value="ENSCANG00000041270.1"/>
</dbReference>